<dbReference type="RefSeq" id="WP_051369526.1">
    <property type="nucleotide sequence ID" value="NZ_AVBI01000014.1"/>
</dbReference>
<sequence length="279" mass="30682">MKTRNYVIMTLLLATLSFIGCNKEEDADSGRMTTEDVTINNKMDAISNDVSEIAEDQLDQQSSGKMNHVSILPDCATVTTTVNGTTWTRVIDFGTTGCQYYNGAMLRGQIIISGSTDFSQSPYVWTYNFNNFYYNNISVSGTKTLSRTVQATTALATAHPVVVIDLDLDFTFPNGNTYARTGTRTRELIEGYDTPHIFMDNVYLVSGNWTTIGVNFSQVTTITTPVRIEISCAYKLVSGVIDIRRNTHNAVLNYGSGTCDNIATISIDGGTPYTFTFGN</sequence>
<protein>
    <recommendedName>
        <fullName evidence="3">Lipoprotein</fullName>
    </recommendedName>
</protein>
<evidence type="ECO:0000313" key="2">
    <source>
        <dbReference type="Proteomes" id="UP000319848"/>
    </source>
</evidence>
<accession>A0A562M4B4</accession>
<evidence type="ECO:0008006" key="3">
    <source>
        <dbReference type="Google" id="ProtNLM"/>
    </source>
</evidence>
<name>A0A562M4B4_9FLAO</name>
<proteinExistence type="predicted"/>
<keyword evidence="2" id="KW-1185">Reference proteome</keyword>
<comment type="caution">
    <text evidence="1">The sequence shown here is derived from an EMBL/GenBank/DDBJ whole genome shotgun (WGS) entry which is preliminary data.</text>
</comment>
<reference evidence="1 2" key="1">
    <citation type="journal article" date="2015" name="Stand. Genomic Sci.">
        <title>Genomic Encyclopedia of Bacterial and Archaeal Type Strains, Phase III: the genomes of soil and plant-associated and newly described type strains.</title>
        <authorList>
            <person name="Whitman W.B."/>
            <person name="Woyke T."/>
            <person name="Klenk H.P."/>
            <person name="Zhou Y."/>
            <person name="Lilburn T.G."/>
            <person name="Beck B.J."/>
            <person name="De Vos P."/>
            <person name="Vandamme P."/>
            <person name="Eisen J.A."/>
            <person name="Garrity G."/>
            <person name="Hugenholtz P."/>
            <person name="Kyrpides N.C."/>
        </authorList>
    </citation>
    <scope>NUCLEOTIDE SEQUENCE [LARGE SCALE GENOMIC DNA]</scope>
    <source>
        <strain evidence="1 2">CGMCC 1.7270</strain>
    </source>
</reference>
<dbReference type="Proteomes" id="UP000319848">
    <property type="component" value="Unassembled WGS sequence"/>
</dbReference>
<dbReference type="PROSITE" id="PS51257">
    <property type="entry name" value="PROKAR_LIPOPROTEIN"/>
    <property type="match status" value="1"/>
</dbReference>
<dbReference type="OrthoDB" id="1114031at2"/>
<dbReference type="STRING" id="1341154.FCR2A7T_15630"/>
<dbReference type="EMBL" id="VLKQ01000002">
    <property type="protein sequence ID" value="TWI14710.1"/>
    <property type="molecule type" value="Genomic_DNA"/>
</dbReference>
<evidence type="ECO:0000313" key="1">
    <source>
        <dbReference type="EMBL" id="TWI14710.1"/>
    </source>
</evidence>
<gene>
    <name evidence="1" type="ORF">IP98_00680</name>
</gene>
<organism evidence="1 2">
    <name type="scientific">Flavobacterium cauense R2A-7</name>
    <dbReference type="NCBI Taxonomy" id="1341154"/>
    <lineage>
        <taxon>Bacteria</taxon>
        <taxon>Pseudomonadati</taxon>
        <taxon>Bacteroidota</taxon>
        <taxon>Flavobacteriia</taxon>
        <taxon>Flavobacteriales</taxon>
        <taxon>Flavobacteriaceae</taxon>
        <taxon>Flavobacterium</taxon>
    </lineage>
</organism>
<dbReference type="AlphaFoldDB" id="A0A562M4B4"/>